<accession>A0ABQ4NFJ1</accession>
<dbReference type="PANTHER" id="PTHR30146:SF145">
    <property type="entry name" value="RIBOSE OPERON REPRESSOR"/>
    <property type="match status" value="1"/>
</dbReference>
<sequence length="144" mass="16072">MPLVVVDRPIDNERIQVVHLDNELGGKMATRHLIDHNHRKIGCITGPLHNKSARDRYQGYVKALQEAGIPFEPQYVYEGDYRIDGGVNGARALLEQQVTAIFSCNDMMACGVYEVAHQLGLDIPGDLSIVGYDDIFCAIYCLPR</sequence>
<dbReference type="EMBL" id="BOVJ01000231">
    <property type="protein sequence ID" value="GIQ66951.1"/>
    <property type="molecule type" value="Genomic_DNA"/>
</dbReference>
<proteinExistence type="predicted"/>
<keyword evidence="1" id="KW-0805">Transcription regulation</keyword>
<evidence type="ECO:0000313" key="5">
    <source>
        <dbReference type="EMBL" id="GIQ66951.1"/>
    </source>
</evidence>
<keyword evidence="2" id="KW-0238">DNA-binding</keyword>
<reference evidence="5 6" key="1">
    <citation type="submission" date="2021-04" db="EMBL/GenBank/DDBJ databases">
        <title>Draft genome sequence of Paenibacillus cisolokensis, LC2-13A.</title>
        <authorList>
            <person name="Uke A."/>
            <person name="Chhe C."/>
            <person name="Baramee S."/>
            <person name="Kosugi A."/>
        </authorList>
    </citation>
    <scope>NUCLEOTIDE SEQUENCE [LARGE SCALE GENOMIC DNA]</scope>
    <source>
        <strain evidence="5 6">LC2-13A</strain>
    </source>
</reference>
<name>A0ABQ4NFJ1_9BACL</name>
<dbReference type="InterPro" id="IPR046335">
    <property type="entry name" value="LacI/GalR-like_sensor"/>
</dbReference>
<evidence type="ECO:0000259" key="4">
    <source>
        <dbReference type="Pfam" id="PF13377"/>
    </source>
</evidence>
<protein>
    <recommendedName>
        <fullName evidence="4">Transcriptional regulator LacI/GalR-like sensor domain-containing protein</fullName>
    </recommendedName>
</protein>
<dbReference type="InterPro" id="IPR028082">
    <property type="entry name" value="Peripla_BP_I"/>
</dbReference>
<dbReference type="Proteomes" id="UP000680304">
    <property type="component" value="Unassembled WGS sequence"/>
</dbReference>
<evidence type="ECO:0000256" key="1">
    <source>
        <dbReference type="ARBA" id="ARBA00023015"/>
    </source>
</evidence>
<keyword evidence="3" id="KW-0804">Transcription</keyword>
<evidence type="ECO:0000313" key="6">
    <source>
        <dbReference type="Proteomes" id="UP000680304"/>
    </source>
</evidence>
<dbReference type="PANTHER" id="PTHR30146">
    <property type="entry name" value="LACI-RELATED TRANSCRIPTIONAL REPRESSOR"/>
    <property type="match status" value="1"/>
</dbReference>
<evidence type="ECO:0000256" key="2">
    <source>
        <dbReference type="ARBA" id="ARBA00023125"/>
    </source>
</evidence>
<dbReference type="SUPFAM" id="SSF53822">
    <property type="entry name" value="Periplasmic binding protein-like I"/>
    <property type="match status" value="1"/>
</dbReference>
<keyword evidence="6" id="KW-1185">Reference proteome</keyword>
<dbReference type="Pfam" id="PF13377">
    <property type="entry name" value="Peripla_BP_3"/>
    <property type="match status" value="1"/>
</dbReference>
<gene>
    <name evidence="5" type="ORF">PACILC2_55190</name>
</gene>
<feature type="domain" description="Transcriptional regulator LacI/GalR-like sensor" evidence="4">
    <location>
        <begin position="31"/>
        <end position="143"/>
    </location>
</feature>
<evidence type="ECO:0000256" key="3">
    <source>
        <dbReference type="ARBA" id="ARBA00023163"/>
    </source>
</evidence>
<dbReference type="Gene3D" id="3.40.50.2300">
    <property type="match status" value="2"/>
</dbReference>
<dbReference type="CDD" id="cd06267">
    <property type="entry name" value="PBP1_LacI_sugar_binding-like"/>
    <property type="match status" value="1"/>
</dbReference>
<comment type="caution">
    <text evidence="5">The sequence shown here is derived from an EMBL/GenBank/DDBJ whole genome shotgun (WGS) entry which is preliminary data.</text>
</comment>
<organism evidence="5 6">
    <name type="scientific">Paenibacillus cisolokensis</name>
    <dbReference type="NCBI Taxonomy" id="1658519"/>
    <lineage>
        <taxon>Bacteria</taxon>
        <taxon>Bacillati</taxon>
        <taxon>Bacillota</taxon>
        <taxon>Bacilli</taxon>
        <taxon>Bacillales</taxon>
        <taxon>Paenibacillaceae</taxon>
        <taxon>Paenibacillus</taxon>
    </lineage>
</organism>